<accession>A0A1K2DYY4</accession>
<evidence type="ECO:0000313" key="2">
    <source>
        <dbReference type="EMBL" id="SFY28617.1"/>
    </source>
</evidence>
<dbReference type="OrthoDB" id="2897536at2"/>
<evidence type="ECO:0000259" key="1">
    <source>
        <dbReference type="PROSITE" id="PS50943"/>
    </source>
</evidence>
<dbReference type="InterPro" id="IPR043917">
    <property type="entry name" value="DUF5753"/>
</dbReference>
<dbReference type="PROSITE" id="PS50943">
    <property type="entry name" value="HTH_CROC1"/>
    <property type="match status" value="1"/>
</dbReference>
<proteinExistence type="predicted"/>
<dbReference type="Gene3D" id="1.10.260.40">
    <property type="entry name" value="lambda repressor-like DNA-binding domains"/>
    <property type="match status" value="1"/>
</dbReference>
<protein>
    <recommendedName>
        <fullName evidence="1">HTH cro/C1-type domain-containing protein</fullName>
    </recommendedName>
</protein>
<dbReference type="EMBL" id="FPJO01000016">
    <property type="protein sequence ID" value="SFY28617.1"/>
    <property type="molecule type" value="Genomic_DNA"/>
</dbReference>
<feature type="domain" description="HTH cro/C1-type" evidence="1">
    <location>
        <begin position="21"/>
        <end position="73"/>
    </location>
</feature>
<dbReference type="RefSeq" id="WP_072487405.1">
    <property type="nucleotide sequence ID" value="NZ_CP109381.1"/>
</dbReference>
<dbReference type="SMART" id="SM00530">
    <property type="entry name" value="HTH_XRE"/>
    <property type="match status" value="1"/>
</dbReference>
<dbReference type="CDD" id="cd00093">
    <property type="entry name" value="HTH_XRE"/>
    <property type="match status" value="1"/>
</dbReference>
<organism evidence="2 3">
    <name type="scientific">Streptomyces atratus</name>
    <dbReference type="NCBI Taxonomy" id="1893"/>
    <lineage>
        <taxon>Bacteria</taxon>
        <taxon>Bacillati</taxon>
        <taxon>Actinomycetota</taxon>
        <taxon>Actinomycetes</taxon>
        <taxon>Kitasatosporales</taxon>
        <taxon>Streptomycetaceae</taxon>
        <taxon>Streptomyces</taxon>
    </lineage>
</organism>
<dbReference type="Proteomes" id="UP000181909">
    <property type="component" value="Unassembled WGS sequence"/>
</dbReference>
<dbReference type="STRING" id="1893.SAMN02787144_101683"/>
<dbReference type="AlphaFoldDB" id="A0A1K2DYY4"/>
<dbReference type="InterPro" id="IPR010982">
    <property type="entry name" value="Lambda_DNA-bd_dom_sf"/>
</dbReference>
<dbReference type="GO" id="GO:0003677">
    <property type="term" value="F:DNA binding"/>
    <property type="evidence" value="ECO:0007669"/>
    <property type="project" value="InterPro"/>
</dbReference>
<dbReference type="SUPFAM" id="SSF47413">
    <property type="entry name" value="lambda repressor-like DNA-binding domains"/>
    <property type="match status" value="1"/>
</dbReference>
<reference evidence="2 3" key="1">
    <citation type="submission" date="2016-11" db="EMBL/GenBank/DDBJ databases">
        <authorList>
            <person name="Jaros S."/>
            <person name="Januszkiewicz K."/>
            <person name="Wedrychowicz H."/>
        </authorList>
    </citation>
    <scope>NUCLEOTIDE SEQUENCE [LARGE SCALE GENOMIC DNA]</scope>
    <source>
        <strain evidence="2 3">OK807</strain>
    </source>
</reference>
<sequence length="292" mass="33500">MATRKEIDGSAGVPQFYGKELRFKREEAGLTLEKLVDGSFYGITYLSEIEHGHRRMPLDLAQHVDRVLKTDGFFQRRCEDVRKARRKGHAEYFERVLDAEKRAETIEEWSPTVFPGLLQTRPYAEAVIRAERLPELQEETEVKVNARLARARLFERSHRTPQYWTILSESLLRLPILPPQQMAEQLEHVAALTRRGRIFTQILPWNTGAHALMLGNALILDFADAPPLAYTEGQHHGITVDDPGLVKQYRRSYDLLRAAALPPEASLAMIEEAAEEYRNGAHPNRLERRDLA</sequence>
<dbReference type="Pfam" id="PF19054">
    <property type="entry name" value="DUF5753"/>
    <property type="match status" value="1"/>
</dbReference>
<gene>
    <name evidence="2" type="ORF">SAMN02787144_101683</name>
</gene>
<dbReference type="InterPro" id="IPR001387">
    <property type="entry name" value="Cro/C1-type_HTH"/>
</dbReference>
<name>A0A1K2DYY4_STRAR</name>
<evidence type="ECO:0000313" key="3">
    <source>
        <dbReference type="Proteomes" id="UP000181909"/>
    </source>
</evidence>